<accession>A0ABT7SP28</accession>
<dbReference type="InterPro" id="IPR016867">
    <property type="entry name" value="GcvR"/>
</dbReference>
<keyword evidence="1" id="KW-0804">Transcription</keyword>
<reference evidence="2 3" key="1">
    <citation type="submission" date="2023-06" db="EMBL/GenBank/DDBJ databases">
        <title>Thiopseudomonas sp. CY1220 draft genome sequence.</title>
        <authorList>
            <person name="Zhao G."/>
            <person name="An M."/>
        </authorList>
    </citation>
    <scope>NUCLEOTIDE SEQUENCE [LARGE SCALE GENOMIC DNA]</scope>
    <source>
        <strain evidence="2 3">CY1220</strain>
    </source>
</reference>
<organism evidence="2 3">
    <name type="scientific">Thiopseudomonas acetoxidans</name>
    <dbReference type="NCBI Taxonomy" id="3041622"/>
    <lineage>
        <taxon>Bacteria</taxon>
        <taxon>Pseudomonadati</taxon>
        <taxon>Pseudomonadota</taxon>
        <taxon>Gammaproteobacteria</taxon>
        <taxon>Pseudomonadales</taxon>
        <taxon>Pseudomonadaceae</taxon>
        <taxon>Thiopseudomonas</taxon>
    </lineage>
</organism>
<gene>
    <name evidence="2" type="ORF">QEZ41_06615</name>
</gene>
<dbReference type="Gene3D" id="3.30.70.260">
    <property type="match status" value="1"/>
</dbReference>
<dbReference type="InterPro" id="IPR045865">
    <property type="entry name" value="ACT-like_dom_sf"/>
</dbReference>
<dbReference type="CDD" id="cd04869">
    <property type="entry name" value="ACT_GcvR_2"/>
    <property type="match status" value="1"/>
</dbReference>
<proteinExistence type="predicted"/>
<dbReference type="SUPFAM" id="SSF55021">
    <property type="entry name" value="ACT-like"/>
    <property type="match status" value="1"/>
</dbReference>
<sequence length="187" mass="21134">MSSTTPPEQHIVISALAENPLELINLLCRVCQENRCATVSSHLTQHGQLSALSLETKGSWDALARLEVALTNLKKREDIFLTYARSVQDNKKTKALPYIVYVSAFFRPDILAELCQFFTDHKINIDTIVYDSYQAPQTDTTMLNATITVTLPVSTQISWLRDQFLDFSDALNLDALIEPWRPQTFLG</sequence>
<dbReference type="InterPro" id="IPR050990">
    <property type="entry name" value="UPF0237/GcvR_regulator"/>
</dbReference>
<keyword evidence="3" id="KW-1185">Reference proteome</keyword>
<comment type="subcellular location">
    <subcellularLocation>
        <location evidence="1">Cytoplasm</location>
    </subcellularLocation>
</comment>
<dbReference type="PIRSF" id="PIRSF028103">
    <property type="entry name" value="GcvR"/>
    <property type="match status" value="1"/>
</dbReference>
<comment type="caution">
    <text evidence="2">The sequence shown here is derived from an EMBL/GenBank/DDBJ whole genome shotgun (WGS) entry which is preliminary data.</text>
</comment>
<protein>
    <recommendedName>
        <fullName evidence="1">Glycine cleavage system transcriptional repressor</fullName>
    </recommendedName>
</protein>
<dbReference type="RefSeq" id="WP_289410604.1">
    <property type="nucleotide sequence ID" value="NZ_JAUCDY010000006.1"/>
</dbReference>
<dbReference type="Proteomes" id="UP001241056">
    <property type="component" value="Unassembled WGS sequence"/>
</dbReference>
<evidence type="ECO:0000256" key="1">
    <source>
        <dbReference type="PIRNR" id="PIRNR028103"/>
    </source>
</evidence>
<dbReference type="Pfam" id="PF13740">
    <property type="entry name" value="ACT_6"/>
    <property type="match status" value="1"/>
</dbReference>
<evidence type="ECO:0000313" key="2">
    <source>
        <dbReference type="EMBL" id="MDM7857949.1"/>
    </source>
</evidence>
<keyword evidence="1" id="KW-0963">Cytoplasm</keyword>
<name>A0ABT7SP28_9GAMM</name>
<dbReference type="PANTHER" id="PTHR34875:SF5">
    <property type="entry name" value="GLYCINE CLEAVAGE SYSTEM TRANSCRIPTIONAL REPRESSOR"/>
    <property type="match status" value="1"/>
</dbReference>
<evidence type="ECO:0000313" key="3">
    <source>
        <dbReference type="Proteomes" id="UP001241056"/>
    </source>
</evidence>
<dbReference type="PANTHER" id="PTHR34875">
    <property type="entry name" value="UPF0237 PROTEIN MJ1558"/>
    <property type="match status" value="1"/>
</dbReference>
<keyword evidence="1" id="KW-0678">Repressor</keyword>
<dbReference type="EMBL" id="JAUCDY010000006">
    <property type="protein sequence ID" value="MDM7857949.1"/>
    <property type="molecule type" value="Genomic_DNA"/>
</dbReference>